<dbReference type="Pfam" id="PF22116">
    <property type="entry name" value="DUF6944"/>
    <property type="match status" value="1"/>
</dbReference>
<protein>
    <submittedName>
        <fullName evidence="1">Uncharacterized protein</fullName>
    </submittedName>
</protein>
<evidence type="ECO:0000313" key="2">
    <source>
        <dbReference type="Proteomes" id="UP000322267"/>
    </source>
</evidence>
<dbReference type="Proteomes" id="UP000322267">
    <property type="component" value="Unassembled WGS sequence"/>
</dbReference>
<dbReference type="InterPro" id="IPR054224">
    <property type="entry name" value="DUF6944"/>
</dbReference>
<comment type="caution">
    <text evidence="1">The sequence shown here is derived from an EMBL/GenBank/DDBJ whole genome shotgun (WGS) entry which is preliminary data.</text>
</comment>
<sequence>MENQWKSFTGGWIQAIGTVLSAISSTPPKFVNEQQAEDLNIIGNLLQGTGNALAADSTDKVTLSKIGNEIQAIGNSIEVGAFLLTEGNLQTQLQIKGDLFQAVGGASAFADDLDSSPSREAALSLYGNLLQVIGNSMQALSGILSLRGQQRSTLDSVGSWIQAVGAILSALSVSVPEDTLS</sequence>
<dbReference type="RefSeq" id="WP_148941451.1">
    <property type="nucleotide sequence ID" value="NZ_VTEI01000012.1"/>
</dbReference>
<organism evidence="1 2">
    <name type="scientific">Rossellomorea vietnamensis</name>
    <dbReference type="NCBI Taxonomy" id="218284"/>
    <lineage>
        <taxon>Bacteria</taxon>
        <taxon>Bacillati</taxon>
        <taxon>Bacillota</taxon>
        <taxon>Bacilli</taxon>
        <taxon>Bacillales</taxon>
        <taxon>Bacillaceae</taxon>
        <taxon>Rossellomorea</taxon>
    </lineage>
</organism>
<dbReference type="AlphaFoldDB" id="A0A5D4NME2"/>
<accession>A0A5D4NME2</accession>
<gene>
    <name evidence="1" type="ORF">FZC78_17860</name>
</gene>
<dbReference type="OrthoDB" id="2927316at2"/>
<evidence type="ECO:0000313" key="1">
    <source>
        <dbReference type="EMBL" id="TYS14671.1"/>
    </source>
</evidence>
<proteinExistence type="predicted"/>
<name>A0A5D4NME2_9BACI</name>
<reference evidence="1 2" key="1">
    <citation type="submission" date="2019-08" db="EMBL/GenBank/DDBJ databases">
        <title>Bacillus genomes from the desert of Cuatro Cienegas, Coahuila.</title>
        <authorList>
            <person name="Olmedo-Alvarez G."/>
        </authorList>
    </citation>
    <scope>NUCLEOTIDE SEQUENCE [LARGE SCALE GENOMIC DNA]</scope>
    <source>
        <strain evidence="1 2">CH34_1T</strain>
    </source>
</reference>
<dbReference type="EMBL" id="VTEI01000012">
    <property type="protein sequence ID" value="TYS14671.1"/>
    <property type="molecule type" value="Genomic_DNA"/>
</dbReference>